<dbReference type="RefSeq" id="WP_093252589.1">
    <property type="nucleotide sequence ID" value="NZ_FNGP01000004.1"/>
</dbReference>
<keyword evidence="5" id="KW-1185">Reference proteome</keyword>
<dbReference type="InterPro" id="IPR006140">
    <property type="entry name" value="D-isomer_DH_NAD-bd"/>
</dbReference>
<feature type="domain" description="D-isomer specific 2-hydroxyacid dehydrogenase NAD-binding" evidence="3">
    <location>
        <begin position="116"/>
        <end position="292"/>
    </location>
</feature>
<dbReference type="InterPro" id="IPR036291">
    <property type="entry name" value="NAD(P)-bd_dom_sf"/>
</dbReference>
<dbReference type="Gene3D" id="3.40.50.720">
    <property type="entry name" value="NAD(P)-binding Rossmann-like Domain"/>
    <property type="match status" value="2"/>
</dbReference>
<proteinExistence type="predicted"/>
<dbReference type="GO" id="GO:0051287">
    <property type="term" value="F:NAD binding"/>
    <property type="evidence" value="ECO:0007669"/>
    <property type="project" value="InterPro"/>
</dbReference>
<name>A0A1G9M0S1_9ACTN</name>
<dbReference type="Pfam" id="PF02826">
    <property type="entry name" value="2-Hacid_dh_C"/>
    <property type="match status" value="1"/>
</dbReference>
<dbReference type="CDD" id="cd12167">
    <property type="entry name" value="2-Hacid_dh_8"/>
    <property type="match status" value="1"/>
</dbReference>
<evidence type="ECO:0000259" key="3">
    <source>
        <dbReference type="Pfam" id="PF02826"/>
    </source>
</evidence>
<keyword evidence="1" id="KW-0560">Oxidoreductase</keyword>
<sequence length="332" mass="35955">MTSSNGARVFVGLDAATRAVLFDRPTWARLNRLARVDCLEDAQRLPESLCSEYDVLVTGWGTPMLERLDGDRLKLVAHSAGSWRAVLTEEVLAGDVHVTQAGSDPMARAVAEFALTLSLMLLRHTHTYDRGMQSTRDYSASRDPEYGRSIEAVRHGLVGLSRVGIWHLRMLRGLGCDDVVAYDPYFPQERAADLGVRLGTLEEAMASDVVALHAPVTAETQGMVGRRELGLIPDGGVLINTARAAIVDGAALEAELLSGRIRAGLDVFDEEPLPASSPLYGLPNVILTPHVAGATTEARFLQGRSVVDEIERHLAGEPLLHRIEPGRAAQLS</sequence>
<evidence type="ECO:0000313" key="5">
    <source>
        <dbReference type="Proteomes" id="UP000199475"/>
    </source>
</evidence>
<dbReference type="GO" id="GO:0005829">
    <property type="term" value="C:cytosol"/>
    <property type="evidence" value="ECO:0007669"/>
    <property type="project" value="TreeGrafter"/>
</dbReference>
<evidence type="ECO:0000313" key="4">
    <source>
        <dbReference type="EMBL" id="SDL67798.1"/>
    </source>
</evidence>
<reference evidence="4 5" key="1">
    <citation type="submission" date="2016-10" db="EMBL/GenBank/DDBJ databases">
        <authorList>
            <person name="de Groot N.N."/>
        </authorList>
    </citation>
    <scope>NUCLEOTIDE SEQUENCE [LARGE SCALE GENOMIC DNA]</scope>
    <source>
        <strain evidence="4 5">CGMCC 1.9159</strain>
    </source>
</reference>
<accession>A0A1G9M0S1</accession>
<evidence type="ECO:0000256" key="2">
    <source>
        <dbReference type="ARBA" id="ARBA00023027"/>
    </source>
</evidence>
<dbReference type="PANTHER" id="PTHR10996">
    <property type="entry name" value="2-HYDROXYACID DEHYDROGENASE-RELATED"/>
    <property type="match status" value="1"/>
</dbReference>
<dbReference type="EMBL" id="FNGP01000004">
    <property type="protein sequence ID" value="SDL67798.1"/>
    <property type="molecule type" value="Genomic_DNA"/>
</dbReference>
<keyword evidence="2" id="KW-0520">NAD</keyword>
<dbReference type="AlphaFoldDB" id="A0A1G9M0S1"/>
<dbReference type="OrthoDB" id="117809at2"/>
<dbReference type="STRING" id="686624.SAMN04488242_2446"/>
<dbReference type="InterPro" id="IPR050223">
    <property type="entry name" value="D-isomer_2-hydroxyacid_DH"/>
</dbReference>
<dbReference type="GO" id="GO:0030267">
    <property type="term" value="F:glyoxylate reductase (NADPH) activity"/>
    <property type="evidence" value="ECO:0007669"/>
    <property type="project" value="TreeGrafter"/>
</dbReference>
<dbReference type="Proteomes" id="UP000199475">
    <property type="component" value="Unassembled WGS sequence"/>
</dbReference>
<gene>
    <name evidence="4" type="ORF">SAMN04488242_2446</name>
</gene>
<evidence type="ECO:0000256" key="1">
    <source>
        <dbReference type="ARBA" id="ARBA00023002"/>
    </source>
</evidence>
<dbReference type="GO" id="GO:0016618">
    <property type="term" value="F:hydroxypyruvate reductase [NAD(P)H] activity"/>
    <property type="evidence" value="ECO:0007669"/>
    <property type="project" value="TreeGrafter"/>
</dbReference>
<organism evidence="4 5">
    <name type="scientific">Tessaracoccus oleiagri</name>
    <dbReference type="NCBI Taxonomy" id="686624"/>
    <lineage>
        <taxon>Bacteria</taxon>
        <taxon>Bacillati</taxon>
        <taxon>Actinomycetota</taxon>
        <taxon>Actinomycetes</taxon>
        <taxon>Propionibacteriales</taxon>
        <taxon>Propionibacteriaceae</taxon>
        <taxon>Tessaracoccus</taxon>
    </lineage>
</organism>
<dbReference type="SUPFAM" id="SSF51735">
    <property type="entry name" value="NAD(P)-binding Rossmann-fold domains"/>
    <property type="match status" value="1"/>
</dbReference>
<dbReference type="PANTHER" id="PTHR10996:SF178">
    <property type="entry name" value="2-HYDROXYACID DEHYDROGENASE YGL185C-RELATED"/>
    <property type="match status" value="1"/>
</dbReference>
<protein>
    <submittedName>
        <fullName evidence="4">Phosphoglycerate dehydrogenase</fullName>
    </submittedName>
</protein>